<name>A0A1G4BKN9_9PEZI</name>
<keyword evidence="1" id="KW-0732">Signal</keyword>
<dbReference type="RefSeq" id="XP_022479126.1">
    <property type="nucleotide sequence ID" value="XM_022614512.1"/>
</dbReference>
<protein>
    <recommendedName>
        <fullName evidence="4">Cholera enterotoxin subunit A2</fullName>
    </recommendedName>
</protein>
<gene>
    <name evidence="2" type="ORF">CORC01_02862</name>
</gene>
<evidence type="ECO:0008006" key="4">
    <source>
        <dbReference type="Google" id="ProtNLM"/>
    </source>
</evidence>
<dbReference type="Proteomes" id="UP000176998">
    <property type="component" value="Unassembled WGS sequence"/>
</dbReference>
<dbReference type="EMBL" id="MJBS01000016">
    <property type="protein sequence ID" value="OHF01984.1"/>
    <property type="molecule type" value="Genomic_DNA"/>
</dbReference>
<evidence type="ECO:0000256" key="1">
    <source>
        <dbReference type="SAM" id="SignalP"/>
    </source>
</evidence>
<feature type="signal peptide" evidence="1">
    <location>
        <begin position="1"/>
        <end position="19"/>
    </location>
</feature>
<dbReference type="OrthoDB" id="3886018at2759"/>
<organism evidence="2 3">
    <name type="scientific">Colletotrichum orchidophilum</name>
    <dbReference type="NCBI Taxonomy" id="1209926"/>
    <lineage>
        <taxon>Eukaryota</taxon>
        <taxon>Fungi</taxon>
        <taxon>Dikarya</taxon>
        <taxon>Ascomycota</taxon>
        <taxon>Pezizomycotina</taxon>
        <taxon>Sordariomycetes</taxon>
        <taxon>Hypocreomycetidae</taxon>
        <taxon>Glomerellales</taxon>
        <taxon>Glomerellaceae</taxon>
        <taxon>Colletotrichum</taxon>
    </lineage>
</organism>
<proteinExistence type="predicted"/>
<accession>A0A1G4BKN9</accession>
<sequence>MLRISKLILLLSLLRIAAAHERTSNLAPGHVSLRRASPDESQYCSLETCGNTEQKIGVCHRSLVPRVLEAPDPSSHPSRGHWYDPKHYGNNVDGFFRGEIAKRADTQTDIVPLYGGQVTSAYIRFKNEPRSLAILGFCGCIGLIVMSQSAVWMAHVYESPVLLNADTFDKNGIKVLKKGKGSSNMYYGLSDLSGNVFASDKDPVAVVFAPKEGGHFRYQPLMRKIDQMVEDLIGVEPKWVGYTPRRTGGAKTRIDFDCTRSDASLVDPPTWIGQEPLKSMKYWQEESRAAGYFRHANVEIEEQEPR</sequence>
<dbReference type="GeneID" id="34556022"/>
<evidence type="ECO:0000313" key="3">
    <source>
        <dbReference type="Proteomes" id="UP000176998"/>
    </source>
</evidence>
<dbReference type="AlphaFoldDB" id="A0A1G4BKN9"/>
<evidence type="ECO:0000313" key="2">
    <source>
        <dbReference type="EMBL" id="OHF01984.1"/>
    </source>
</evidence>
<dbReference type="STRING" id="1209926.A0A1G4BKN9"/>
<comment type="caution">
    <text evidence="2">The sequence shown here is derived from an EMBL/GenBank/DDBJ whole genome shotgun (WGS) entry which is preliminary data.</text>
</comment>
<reference evidence="2 3" key="1">
    <citation type="submission" date="2016-09" db="EMBL/GenBank/DDBJ databases">
        <authorList>
            <person name="Capua I."/>
            <person name="De Benedictis P."/>
            <person name="Joannis T."/>
            <person name="Lombin L.H."/>
            <person name="Cattoli G."/>
        </authorList>
    </citation>
    <scope>NUCLEOTIDE SEQUENCE [LARGE SCALE GENOMIC DNA]</scope>
    <source>
        <strain evidence="2 3">IMI 309357</strain>
    </source>
</reference>
<feature type="chain" id="PRO_5009603021" description="Cholera enterotoxin subunit A2" evidence="1">
    <location>
        <begin position="20"/>
        <end position="306"/>
    </location>
</feature>
<keyword evidence="3" id="KW-1185">Reference proteome</keyword>